<name>A0A4Z2J5H5_9TELE</name>
<organism evidence="1 2">
    <name type="scientific">Liparis tanakae</name>
    <name type="common">Tanaka's snailfish</name>
    <dbReference type="NCBI Taxonomy" id="230148"/>
    <lineage>
        <taxon>Eukaryota</taxon>
        <taxon>Metazoa</taxon>
        <taxon>Chordata</taxon>
        <taxon>Craniata</taxon>
        <taxon>Vertebrata</taxon>
        <taxon>Euteleostomi</taxon>
        <taxon>Actinopterygii</taxon>
        <taxon>Neopterygii</taxon>
        <taxon>Teleostei</taxon>
        <taxon>Neoteleostei</taxon>
        <taxon>Acanthomorphata</taxon>
        <taxon>Eupercaria</taxon>
        <taxon>Perciformes</taxon>
        <taxon>Cottioidei</taxon>
        <taxon>Cottales</taxon>
        <taxon>Liparidae</taxon>
        <taxon>Liparis</taxon>
    </lineage>
</organism>
<proteinExistence type="predicted"/>
<comment type="caution">
    <text evidence="1">The sequence shown here is derived from an EMBL/GenBank/DDBJ whole genome shotgun (WGS) entry which is preliminary data.</text>
</comment>
<gene>
    <name evidence="1" type="ORF">EYF80_004818</name>
</gene>
<sequence length="65" mass="7500">MERLGRSLLGNPAVRVHPRWRVLTEVCRHLVVKLCSSSKPEYCECLSRLKPTLWNSATFESPSHH</sequence>
<protein>
    <submittedName>
        <fullName evidence="1">Uncharacterized protein</fullName>
    </submittedName>
</protein>
<dbReference type="EMBL" id="SRLO01000024">
    <property type="protein sequence ID" value="TNN84773.1"/>
    <property type="molecule type" value="Genomic_DNA"/>
</dbReference>
<dbReference type="Proteomes" id="UP000314294">
    <property type="component" value="Unassembled WGS sequence"/>
</dbReference>
<keyword evidence="2" id="KW-1185">Reference proteome</keyword>
<reference evidence="1 2" key="1">
    <citation type="submission" date="2019-03" db="EMBL/GenBank/DDBJ databases">
        <title>First draft genome of Liparis tanakae, snailfish: a comprehensive survey of snailfish specific genes.</title>
        <authorList>
            <person name="Kim W."/>
            <person name="Song I."/>
            <person name="Jeong J.-H."/>
            <person name="Kim D."/>
            <person name="Kim S."/>
            <person name="Ryu S."/>
            <person name="Song J.Y."/>
            <person name="Lee S.K."/>
        </authorList>
    </citation>
    <scope>NUCLEOTIDE SEQUENCE [LARGE SCALE GENOMIC DNA]</scope>
    <source>
        <tissue evidence="1">Muscle</tissue>
    </source>
</reference>
<evidence type="ECO:0000313" key="2">
    <source>
        <dbReference type="Proteomes" id="UP000314294"/>
    </source>
</evidence>
<evidence type="ECO:0000313" key="1">
    <source>
        <dbReference type="EMBL" id="TNN84773.1"/>
    </source>
</evidence>
<dbReference type="AlphaFoldDB" id="A0A4Z2J5H5"/>
<accession>A0A4Z2J5H5</accession>